<proteinExistence type="inferred from homology"/>
<dbReference type="Proteomes" id="UP000322000">
    <property type="component" value="Chromosome 6"/>
</dbReference>
<feature type="binding site" evidence="6">
    <location>
        <position position="139"/>
    </location>
    <ligand>
        <name>FAD</name>
        <dbReference type="ChEBI" id="CHEBI:57692"/>
    </ligand>
</feature>
<dbReference type="SUPFAM" id="SSF52343">
    <property type="entry name" value="Ferredoxin reductase-like, C-terminal NADP-linked domain"/>
    <property type="match status" value="1"/>
</dbReference>
<keyword evidence="3 6" id="KW-0285">Flavoprotein</keyword>
<comment type="similarity">
    <text evidence="2">Belongs to the flavoprotein pyridine nucleotide cytochrome reductase family.</text>
</comment>
<dbReference type="Pfam" id="PF09791">
    <property type="entry name" value="Oxidored-like"/>
    <property type="match status" value="1"/>
</dbReference>
<keyword evidence="8" id="KW-1185">Reference proteome</keyword>
<gene>
    <name evidence="9" type="primary">LOC113495056</name>
</gene>
<dbReference type="Gene3D" id="2.40.30.10">
    <property type="entry name" value="Translation factors"/>
    <property type="match status" value="1"/>
</dbReference>
<evidence type="ECO:0000256" key="4">
    <source>
        <dbReference type="ARBA" id="ARBA00022827"/>
    </source>
</evidence>
<comment type="cofactor">
    <cofactor evidence="1 6">
        <name>FAD</name>
        <dbReference type="ChEBI" id="CHEBI:57692"/>
    </cofactor>
</comment>
<name>A0A7E5VMM9_TRINI</name>
<dbReference type="InterPro" id="IPR019180">
    <property type="entry name" value="Oxidoreductase-like_N"/>
</dbReference>
<sequence length="298" mass="34471">MKIMEKPIEPKAEDCCNSGCNPCIFDIYQKQLLLYNKYLECGETDDTSPQENGLSQLKYTVFTVVENKTICDLHQLITFKKKTENNNKVWWKPGDHFLFKFCGAETACTRAYTPVKVEKGENDSDFSVIVKQYDNGLVSSSLCGLKVGDSTYWRGPYGHYNLKPNLYEKIVMIAQGTGIAPFITIIEHILKDEDDNTKLLLLYCTECDKSILFREKLYAFKSFWNFKYEIFLSRLNEFNLKYQEPISKHKLSTEYLSDLKLSAGKNQFLLCGSQMFTACYENYLKNILGIDKKNIVLF</sequence>
<dbReference type="InterPro" id="IPR001433">
    <property type="entry name" value="OxRdtase_FAD/NAD-bd"/>
</dbReference>
<dbReference type="Pfam" id="PF00175">
    <property type="entry name" value="NAD_binding_1"/>
    <property type="match status" value="1"/>
</dbReference>
<dbReference type="PANTHER" id="PTHR19370">
    <property type="entry name" value="NADH-CYTOCHROME B5 REDUCTASE"/>
    <property type="match status" value="1"/>
</dbReference>
<dbReference type="InterPro" id="IPR017927">
    <property type="entry name" value="FAD-bd_FR_type"/>
</dbReference>
<evidence type="ECO:0000259" key="7">
    <source>
        <dbReference type="PROSITE" id="PS51384"/>
    </source>
</evidence>
<evidence type="ECO:0000256" key="5">
    <source>
        <dbReference type="ARBA" id="ARBA00023002"/>
    </source>
</evidence>
<evidence type="ECO:0000313" key="9">
    <source>
        <dbReference type="RefSeq" id="XP_026729436.1"/>
    </source>
</evidence>
<dbReference type="SUPFAM" id="SSF63380">
    <property type="entry name" value="Riboflavin synthase domain-like"/>
    <property type="match status" value="1"/>
</dbReference>
<feature type="binding site" evidence="6">
    <location>
        <position position="110"/>
    </location>
    <ligand>
        <name>FAD</name>
        <dbReference type="ChEBI" id="CHEBI:57692"/>
    </ligand>
</feature>
<dbReference type="InterPro" id="IPR001834">
    <property type="entry name" value="CBR-like"/>
</dbReference>
<dbReference type="OrthoDB" id="432685at2759"/>
<dbReference type="InParanoid" id="A0A7E5VMM9"/>
<dbReference type="KEGG" id="tnl:113495056"/>
<accession>A0A7E5VMM9</accession>
<reference evidence="9" key="1">
    <citation type="submission" date="2025-08" db="UniProtKB">
        <authorList>
            <consortium name="RefSeq"/>
        </authorList>
    </citation>
    <scope>IDENTIFICATION</scope>
</reference>
<feature type="binding site" evidence="6">
    <location>
        <position position="131"/>
    </location>
    <ligand>
        <name>FAD</name>
        <dbReference type="ChEBI" id="CHEBI:57692"/>
    </ligand>
</feature>
<dbReference type="Pfam" id="PF00970">
    <property type="entry name" value="FAD_binding_6"/>
    <property type="match status" value="1"/>
</dbReference>
<dbReference type="FunCoup" id="A0A7E5VMM9">
    <property type="interactions" value="377"/>
</dbReference>
<feature type="binding site" evidence="6">
    <location>
        <position position="129"/>
    </location>
    <ligand>
        <name>FAD</name>
        <dbReference type="ChEBI" id="CHEBI:57692"/>
    </ligand>
</feature>
<evidence type="ECO:0000256" key="1">
    <source>
        <dbReference type="ARBA" id="ARBA00001974"/>
    </source>
</evidence>
<dbReference type="PANTHER" id="PTHR19370:SF184">
    <property type="entry name" value="NADH-CYTOCHROME B5 REDUCTASE-LIKE"/>
    <property type="match status" value="1"/>
</dbReference>
<evidence type="ECO:0000256" key="3">
    <source>
        <dbReference type="ARBA" id="ARBA00022630"/>
    </source>
</evidence>
<keyword evidence="4 6" id="KW-0274">FAD</keyword>
<dbReference type="AlphaFoldDB" id="A0A7E5VMM9"/>
<dbReference type="GeneID" id="113495056"/>
<dbReference type="InterPro" id="IPR017938">
    <property type="entry name" value="Riboflavin_synthase-like_b-brl"/>
</dbReference>
<dbReference type="RefSeq" id="XP_026729436.1">
    <property type="nucleotide sequence ID" value="XM_026873635.1"/>
</dbReference>
<evidence type="ECO:0000313" key="8">
    <source>
        <dbReference type="Proteomes" id="UP000322000"/>
    </source>
</evidence>
<protein>
    <submittedName>
        <fullName evidence="9">NADH-cytochrome b5 reductase-like</fullName>
    </submittedName>
</protein>
<dbReference type="CDD" id="cd06183">
    <property type="entry name" value="cyt_b5_reduct_like"/>
    <property type="match status" value="1"/>
</dbReference>
<dbReference type="InterPro" id="IPR008333">
    <property type="entry name" value="Cbr1-like_FAD-bd_dom"/>
</dbReference>
<feature type="domain" description="FAD-binding FR-type" evidence="7">
    <location>
        <begin position="57"/>
        <end position="163"/>
    </location>
</feature>
<dbReference type="Gene3D" id="3.40.50.80">
    <property type="entry name" value="Nucleotide-binding domain of ferredoxin-NADP reductase (FNR) module"/>
    <property type="match status" value="1"/>
</dbReference>
<dbReference type="InterPro" id="IPR039261">
    <property type="entry name" value="FNR_nucleotide-bd"/>
</dbReference>
<dbReference type="PROSITE" id="PS51384">
    <property type="entry name" value="FAD_FR"/>
    <property type="match status" value="1"/>
</dbReference>
<keyword evidence="5" id="KW-0560">Oxidoreductase</keyword>
<evidence type="ECO:0000256" key="2">
    <source>
        <dbReference type="ARBA" id="ARBA00006105"/>
    </source>
</evidence>
<dbReference type="PRINTS" id="PR00406">
    <property type="entry name" value="CYTB5RDTASE"/>
</dbReference>
<evidence type="ECO:0000256" key="6">
    <source>
        <dbReference type="PIRSR" id="PIRSR601834-1"/>
    </source>
</evidence>
<feature type="binding site" evidence="6">
    <location>
        <position position="138"/>
    </location>
    <ligand>
        <name>FAD</name>
        <dbReference type="ChEBI" id="CHEBI:57692"/>
    </ligand>
</feature>
<dbReference type="GO" id="GO:0016491">
    <property type="term" value="F:oxidoreductase activity"/>
    <property type="evidence" value="ECO:0007669"/>
    <property type="project" value="UniProtKB-KW"/>
</dbReference>
<organism evidence="8 9">
    <name type="scientific">Trichoplusia ni</name>
    <name type="common">Cabbage looper</name>
    <dbReference type="NCBI Taxonomy" id="7111"/>
    <lineage>
        <taxon>Eukaryota</taxon>
        <taxon>Metazoa</taxon>
        <taxon>Ecdysozoa</taxon>
        <taxon>Arthropoda</taxon>
        <taxon>Hexapoda</taxon>
        <taxon>Insecta</taxon>
        <taxon>Pterygota</taxon>
        <taxon>Neoptera</taxon>
        <taxon>Endopterygota</taxon>
        <taxon>Lepidoptera</taxon>
        <taxon>Glossata</taxon>
        <taxon>Ditrysia</taxon>
        <taxon>Noctuoidea</taxon>
        <taxon>Noctuidae</taxon>
        <taxon>Plusiinae</taxon>
        <taxon>Trichoplusia</taxon>
    </lineage>
</organism>
<feature type="binding site" evidence="6">
    <location>
        <position position="112"/>
    </location>
    <ligand>
        <name>FAD</name>
        <dbReference type="ChEBI" id="CHEBI:57692"/>
    </ligand>
</feature>